<proteinExistence type="inferred from homology"/>
<evidence type="ECO:0000256" key="4">
    <source>
        <dbReference type="RuleBase" id="RU363090"/>
    </source>
</evidence>
<evidence type="ECO:0000313" key="7">
    <source>
        <dbReference type="WBParaSite" id="PSAMB.scaffold1117size35730.g11202.t1"/>
    </source>
</evidence>
<feature type="region of interest" description="Disordered" evidence="5">
    <location>
        <begin position="1"/>
        <end position="39"/>
    </location>
</feature>
<dbReference type="Pfam" id="PF03770">
    <property type="entry name" value="IPK"/>
    <property type="match status" value="1"/>
</dbReference>
<dbReference type="GO" id="GO:0005737">
    <property type="term" value="C:cytoplasm"/>
    <property type="evidence" value="ECO:0007669"/>
    <property type="project" value="TreeGrafter"/>
</dbReference>
<accession>A0A914UP95</accession>
<dbReference type="GO" id="GO:0000828">
    <property type="term" value="F:inositol hexakisphosphate kinase activity"/>
    <property type="evidence" value="ECO:0007669"/>
    <property type="project" value="TreeGrafter"/>
</dbReference>
<protein>
    <recommendedName>
        <fullName evidence="4">Kinase</fullName>
        <ecNumber evidence="4">2.7.-.-</ecNumber>
    </recommendedName>
</protein>
<dbReference type="Proteomes" id="UP000887566">
    <property type="component" value="Unplaced"/>
</dbReference>
<name>A0A914UP95_9BILA</name>
<comment type="similarity">
    <text evidence="1 4">Belongs to the inositol phosphokinase (IPK) family.</text>
</comment>
<dbReference type="InterPro" id="IPR005522">
    <property type="entry name" value="IPK"/>
</dbReference>
<dbReference type="AlphaFoldDB" id="A0A914UP95"/>
<keyword evidence="3 4" id="KW-0418">Kinase</keyword>
<sequence length="411" mass="46143">MGGREEEEEVAVENGPSPQRLQQENDIKDVDPERPPSSFLEPFRHQVGGHVGLLCWDAHHVCKPFTERENNFYCRLSKSFANFAPIYCGVVEVSFEPDSLGYLSVVAYPVPPVNGEHERSPCTNCSNRQQVVVGKRMHQHSAKYRFRVKKSGNVEVESATDNAAEMFRDVTSGVHNAQNPWAFYCQMRHVAAMQQRDLNQGRHRFMLLENLVCRYRRPCVIDLKMGTRQHGDDAPQLKKEQQTDKCARSTSAKMGVRIVGMQVFDPTTGVYHCANKYFGRELDPAGFHHQLRKFLVDERNEVRHQLCAAFLRRIDALAQVISQAEGYRFYSGSLLLMYDGAAAAPETNEAADAAIDVRMIDFEHSTYPGFRGDAPYTGPDAGYLLGLGSLATTIHAIADEQPNSCALIADN</sequence>
<evidence type="ECO:0000256" key="1">
    <source>
        <dbReference type="ARBA" id="ARBA00007374"/>
    </source>
</evidence>
<evidence type="ECO:0000313" key="6">
    <source>
        <dbReference type="Proteomes" id="UP000887566"/>
    </source>
</evidence>
<keyword evidence="2 4" id="KW-0808">Transferase</keyword>
<dbReference type="PANTHER" id="PTHR12400:SF21">
    <property type="entry name" value="KINASE"/>
    <property type="match status" value="1"/>
</dbReference>
<reference evidence="7" key="1">
    <citation type="submission" date="2022-11" db="UniProtKB">
        <authorList>
            <consortium name="WormBaseParasite"/>
        </authorList>
    </citation>
    <scope>IDENTIFICATION</scope>
</reference>
<dbReference type="InterPro" id="IPR038286">
    <property type="entry name" value="IPK_sf"/>
</dbReference>
<dbReference type="SUPFAM" id="SSF56104">
    <property type="entry name" value="SAICAR synthase-like"/>
    <property type="match status" value="1"/>
</dbReference>
<feature type="compositionally biased region" description="Basic and acidic residues" evidence="5">
    <location>
        <begin position="23"/>
        <end position="34"/>
    </location>
</feature>
<evidence type="ECO:0000256" key="2">
    <source>
        <dbReference type="ARBA" id="ARBA00022679"/>
    </source>
</evidence>
<dbReference type="GO" id="GO:0046854">
    <property type="term" value="P:phosphatidylinositol phosphate biosynthetic process"/>
    <property type="evidence" value="ECO:0007669"/>
    <property type="project" value="TreeGrafter"/>
</dbReference>
<dbReference type="PANTHER" id="PTHR12400">
    <property type="entry name" value="INOSITOL POLYPHOSPHATE KINASE"/>
    <property type="match status" value="1"/>
</dbReference>
<keyword evidence="6" id="KW-1185">Reference proteome</keyword>
<dbReference type="GO" id="GO:0032958">
    <property type="term" value="P:inositol phosphate biosynthetic process"/>
    <property type="evidence" value="ECO:0007669"/>
    <property type="project" value="InterPro"/>
</dbReference>
<evidence type="ECO:0000256" key="3">
    <source>
        <dbReference type="ARBA" id="ARBA00022777"/>
    </source>
</evidence>
<dbReference type="EC" id="2.7.-.-" evidence="4"/>
<feature type="compositionally biased region" description="Acidic residues" evidence="5">
    <location>
        <begin position="1"/>
        <end position="11"/>
    </location>
</feature>
<evidence type="ECO:0000256" key="5">
    <source>
        <dbReference type="SAM" id="MobiDB-lite"/>
    </source>
</evidence>
<dbReference type="Gene3D" id="3.30.470.160">
    <property type="entry name" value="Inositol polyphosphate kinase"/>
    <property type="match status" value="1"/>
</dbReference>
<dbReference type="GO" id="GO:0005634">
    <property type="term" value="C:nucleus"/>
    <property type="evidence" value="ECO:0007669"/>
    <property type="project" value="TreeGrafter"/>
</dbReference>
<dbReference type="WBParaSite" id="PSAMB.scaffold1117size35730.g11202.t1">
    <property type="protein sequence ID" value="PSAMB.scaffold1117size35730.g11202.t1"/>
    <property type="gene ID" value="PSAMB.scaffold1117size35730.g11202"/>
</dbReference>
<organism evidence="6 7">
    <name type="scientific">Plectus sambesii</name>
    <dbReference type="NCBI Taxonomy" id="2011161"/>
    <lineage>
        <taxon>Eukaryota</taxon>
        <taxon>Metazoa</taxon>
        <taxon>Ecdysozoa</taxon>
        <taxon>Nematoda</taxon>
        <taxon>Chromadorea</taxon>
        <taxon>Plectida</taxon>
        <taxon>Plectina</taxon>
        <taxon>Plectoidea</taxon>
        <taxon>Plectidae</taxon>
        <taxon>Plectus</taxon>
    </lineage>
</organism>